<reference evidence="8 10" key="2">
    <citation type="journal article" date="2019" name="Nat. Microbiol.">
        <title>Wide diversity of methane and short-chain alkane metabolisms in uncultured archaea.</title>
        <authorList>
            <person name="Borrel G."/>
            <person name="Adam P.S."/>
            <person name="McKay L.J."/>
            <person name="Chen L.X."/>
            <person name="Sierra-Garcia I.N."/>
            <person name="Sieber C.M."/>
            <person name="Letourneur Q."/>
            <person name="Ghozlane A."/>
            <person name="Andersen G.L."/>
            <person name="Li W.J."/>
            <person name="Hallam S.J."/>
            <person name="Muyzer G."/>
            <person name="de Oliveira V.M."/>
            <person name="Inskeep W.P."/>
            <person name="Banfield J.F."/>
            <person name="Gribaldo S."/>
        </authorList>
    </citation>
    <scope>NUCLEOTIDE SEQUENCE [LARGE SCALE GENOMIC DNA]</scope>
    <source>
        <strain evidence="8">NM4</strain>
    </source>
</reference>
<evidence type="ECO:0000256" key="5">
    <source>
        <dbReference type="ARBA" id="ARBA00022777"/>
    </source>
</evidence>
<reference evidence="7 9" key="1">
    <citation type="submission" date="2018-10" db="EMBL/GenBank/DDBJ databases">
        <title>Co-occurring genomic capacity for anaerobic methane metabolism and dissimilatory sulfite reduction discovered in the Korarchaeota.</title>
        <authorList>
            <person name="Mckay L.J."/>
            <person name="Dlakic M."/>
            <person name="Fields M.W."/>
            <person name="Delmont T.O."/>
            <person name="Eren A.M."/>
            <person name="Jay Z.J."/>
            <person name="Klingelsmith K.B."/>
            <person name="Rusch D.B."/>
            <person name="Inskeep W.P."/>
        </authorList>
    </citation>
    <scope>NUCLEOTIDE SEQUENCE [LARGE SCALE GENOMIC DNA]</scope>
    <source>
        <strain evidence="7 9">MDKW</strain>
    </source>
</reference>
<keyword evidence="2" id="KW-0698">rRNA processing</keyword>
<keyword evidence="4" id="KW-0547">Nucleotide-binding</keyword>
<evidence type="ECO:0000256" key="4">
    <source>
        <dbReference type="ARBA" id="ARBA00022741"/>
    </source>
</evidence>
<dbReference type="Proteomes" id="UP000277582">
    <property type="component" value="Unassembled WGS sequence"/>
</dbReference>
<dbReference type="GO" id="GO:0005524">
    <property type="term" value="F:ATP binding"/>
    <property type="evidence" value="ECO:0007669"/>
    <property type="project" value="UniProtKB-KW"/>
</dbReference>
<keyword evidence="5" id="KW-0418">Kinase</keyword>
<dbReference type="InterPro" id="IPR027417">
    <property type="entry name" value="P-loop_NTPase"/>
</dbReference>
<comment type="caution">
    <text evidence="7">The sequence shown here is derived from an EMBL/GenBank/DDBJ whole genome shotgun (WGS) entry which is preliminary data.</text>
</comment>
<keyword evidence="1" id="KW-0690">Ribosome biogenesis</keyword>
<dbReference type="GO" id="GO:0016887">
    <property type="term" value="F:ATP hydrolysis activity"/>
    <property type="evidence" value="ECO:0007669"/>
    <property type="project" value="InterPro"/>
</dbReference>
<dbReference type="PANTHER" id="PTHR12595">
    <property type="entry name" value="POS9-ACTIVATING FACTOR FAP7-RELATED"/>
    <property type="match status" value="1"/>
</dbReference>
<evidence type="ECO:0000256" key="1">
    <source>
        <dbReference type="ARBA" id="ARBA00022517"/>
    </source>
</evidence>
<evidence type="ECO:0000313" key="9">
    <source>
        <dbReference type="Proteomes" id="UP000277582"/>
    </source>
</evidence>
<dbReference type="GO" id="GO:0006364">
    <property type="term" value="P:rRNA processing"/>
    <property type="evidence" value="ECO:0007669"/>
    <property type="project" value="UniProtKB-KW"/>
</dbReference>
<dbReference type="RefSeq" id="WP_125672414.1">
    <property type="nucleotide sequence ID" value="NZ_RCOS01000146.1"/>
</dbReference>
<dbReference type="InterPro" id="IPR020618">
    <property type="entry name" value="Adenyl_kinase_AK6"/>
</dbReference>
<evidence type="ECO:0000313" key="7">
    <source>
        <dbReference type="EMBL" id="RSN72575.1"/>
    </source>
</evidence>
<evidence type="ECO:0008006" key="11">
    <source>
        <dbReference type="Google" id="ProtNLM"/>
    </source>
</evidence>
<dbReference type="SUPFAM" id="SSF52540">
    <property type="entry name" value="P-loop containing nucleoside triphosphate hydrolases"/>
    <property type="match status" value="1"/>
</dbReference>
<dbReference type="EMBL" id="RCOS01000146">
    <property type="protein sequence ID" value="RSN72575.1"/>
    <property type="molecule type" value="Genomic_DNA"/>
</dbReference>
<dbReference type="OrthoDB" id="8730at2157"/>
<dbReference type="PANTHER" id="PTHR12595:SF0">
    <property type="entry name" value="ADENYLATE KINASE ISOENZYME 6"/>
    <property type="match status" value="1"/>
</dbReference>
<accession>A0A3R9QBP3</accession>
<sequence length="190" mass="21476">MECRRIIVVTGSVGAGKTTLSRELARILQCRYINLGDYLISKGLTAGIDRRRKSIVVKEGNIMDELKKEDCLIIETIYPNLLSGISPDLVIVLKCDPEELYRRLKDRYDAEKIIENVEADVIDTFTIESINTFGDDKIMEIDTTNTTLEDEVKLVLSALNGSVKLPIFLNRGLDIYIKLNSIRRMLLGHS</sequence>
<evidence type="ECO:0000256" key="3">
    <source>
        <dbReference type="ARBA" id="ARBA00022679"/>
    </source>
</evidence>
<dbReference type="Pfam" id="PF13238">
    <property type="entry name" value="AAA_18"/>
    <property type="match status" value="1"/>
</dbReference>
<evidence type="ECO:0000313" key="8">
    <source>
        <dbReference type="EMBL" id="RZN61626.1"/>
    </source>
</evidence>
<dbReference type="Gene3D" id="3.40.50.300">
    <property type="entry name" value="P-loop containing nucleotide triphosphate hydrolases"/>
    <property type="match status" value="1"/>
</dbReference>
<protein>
    <recommendedName>
        <fullName evidence="11">Adenylate kinase</fullName>
    </recommendedName>
</protein>
<gene>
    <name evidence="7" type="ORF">D6D85_13160</name>
    <name evidence="8" type="ORF">EF810_04635</name>
</gene>
<organism evidence="7 9">
    <name type="scientific">Candidatus Methanodesulfokora washburnensis</name>
    <dbReference type="NCBI Taxonomy" id="2478471"/>
    <lineage>
        <taxon>Archaea</taxon>
        <taxon>Thermoproteota</taxon>
        <taxon>Candidatus Korarchaeia</taxon>
        <taxon>Candidatus Korarchaeia incertae sedis</taxon>
        <taxon>Candidatus Methanodesulfokora</taxon>
    </lineage>
</organism>
<proteinExistence type="predicted"/>
<name>A0A3R9QBP3_9CREN</name>
<evidence type="ECO:0000256" key="2">
    <source>
        <dbReference type="ARBA" id="ARBA00022552"/>
    </source>
</evidence>
<keyword evidence="3" id="KW-0808">Transferase</keyword>
<dbReference type="Proteomes" id="UP000316217">
    <property type="component" value="Unassembled WGS sequence"/>
</dbReference>
<evidence type="ECO:0000256" key="6">
    <source>
        <dbReference type="ARBA" id="ARBA00022840"/>
    </source>
</evidence>
<dbReference type="GO" id="GO:0004017">
    <property type="term" value="F:AMP kinase activity"/>
    <property type="evidence" value="ECO:0007669"/>
    <property type="project" value="InterPro"/>
</dbReference>
<dbReference type="AlphaFoldDB" id="A0A3R9QBP3"/>
<dbReference type="EMBL" id="RXII01000072">
    <property type="protein sequence ID" value="RZN61626.1"/>
    <property type="molecule type" value="Genomic_DNA"/>
</dbReference>
<evidence type="ECO:0000313" key="10">
    <source>
        <dbReference type="Proteomes" id="UP000316217"/>
    </source>
</evidence>
<keyword evidence="9" id="KW-1185">Reference proteome</keyword>
<keyword evidence="6" id="KW-0067">ATP-binding</keyword>